<gene>
    <name evidence="3" type="ORF">DW723_10860</name>
</gene>
<reference evidence="3 4" key="1">
    <citation type="submission" date="2018-08" db="EMBL/GenBank/DDBJ databases">
        <title>A genome reference for cultivated species of the human gut microbiota.</title>
        <authorList>
            <person name="Zou Y."/>
            <person name="Xue W."/>
            <person name="Luo G."/>
        </authorList>
    </citation>
    <scope>NUCLEOTIDE SEQUENCE [LARGE SCALE GENOMIC DNA]</scope>
    <source>
        <strain evidence="3 4">AM27-32LB</strain>
    </source>
</reference>
<comment type="caution">
    <text evidence="3">The sequence shown here is derived from an EMBL/GenBank/DDBJ whole genome shotgun (WGS) entry which is preliminary data.</text>
</comment>
<dbReference type="InterPro" id="IPR034683">
    <property type="entry name" value="IspD/TarI"/>
</dbReference>
<dbReference type="PROSITE" id="PS01295">
    <property type="entry name" value="ISPD"/>
    <property type="match status" value="1"/>
</dbReference>
<dbReference type="PANTHER" id="PTHR43015">
    <property type="entry name" value="D-RIBITOL-5-PHOSPHATE CYTIDYLYLTRANSFERASE"/>
    <property type="match status" value="1"/>
</dbReference>
<dbReference type="Proteomes" id="UP000283928">
    <property type="component" value="Unassembled WGS sequence"/>
</dbReference>
<proteinExistence type="predicted"/>
<dbReference type="GO" id="GO:0005829">
    <property type="term" value="C:cytosol"/>
    <property type="evidence" value="ECO:0007669"/>
    <property type="project" value="TreeGrafter"/>
</dbReference>
<name>A0A414KCR6_9FIRM</name>
<evidence type="ECO:0000256" key="1">
    <source>
        <dbReference type="ARBA" id="ARBA00022679"/>
    </source>
</evidence>
<dbReference type="FunFam" id="3.90.550.10:FF:000003">
    <property type="entry name" value="2-C-methyl-D-erythritol 4-phosphate cytidylyltransferase"/>
    <property type="match status" value="1"/>
</dbReference>
<dbReference type="RefSeq" id="WP_138344348.1">
    <property type="nucleotide sequence ID" value="NZ_JADPEW010000025.1"/>
</dbReference>
<evidence type="ECO:0000313" key="4">
    <source>
        <dbReference type="Proteomes" id="UP000283928"/>
    </source>
</evidence>
<organism evidence="3 4">
    <name type="scientific">Blautia obeum</name>
    <dbReference type="NCBI Taxonomy" id="40520"/>
    <lineage>
        <taxon>Bacteria</taxon>
        <taxon>Bacillati</taxon>
        <taxon>Bacillota</taxon>
        <taxon>Clostridia</taxon>
        <taxon>Lachnospirales</taxon>
        <taxon>Lachnospiraceae</taxon>
        <taxon>Blautia</taxon>
    </lineage>
</organism>
<keyword evidence="2 3" id="KW-0548">Nucleotidyltransferase</keyword>
<dbReference type="SUPFAM" id="SSF53448">
    <property type="entry name" value="Nucleotide-diphospho-sugar transferases"/>
    <property type="match status" value="1"/>
</dbReference>
<dbReference type="GO" id="GO:0050518">
    <property type="term" value="F:2-C-methyl-D-erythritol 4-phosphate cytidylyltransferase activity"/>
    <property type="evidence" value="ECO:0007669"/>
    <property type="project" value="UniProtKB-ARBA"/>
</dbReference>
<dbReference type="InterPro" id="IPR018294">
    <property type="entry name" value="ISPD_synthase_CS"/>
</dbReference>
<sequence>MNCALIFAGGSGKRMNSKSRPKQFLELHSKEIIIYTIEHFEKHPDIDAIVVVCIEGWIEYLKKALKKNGIEKVKWIVPGGETGQDSIYNGLKVLHDNCPEDTIVLIHDGVRPLIDEELITNNINCVKEHRTAVTVTPVTETVMLTDSDNQVYTSVERAKCRLAKAPQGFYLKDIYGAHMKAISENIHDKIDSATMMSDYGYSLYTVECGSENIKITTPADFYIFRALSDARENSQIFGI</sequence>
<dbReference type="CDD" id="cd02516">
    <property type="entry name" value="CDP-ME_synthetase"/>
    <property type="match status" value="1"/>
</dbReference>
<protein>
    <submittedName>
        <fullName evidence="3">2-C-methyl-D-erythritol 4-phosphate cytidylyltransferase</fullName>
    </submittedName>
</protein>
<keyword evidence="1 3" id="KW-0808">Transferase</keyword>
<dbReference type="InterPro" id="IPR029044">
    <property type="entry name" value="Nucleotide-diphossugar_trans"/>
</dbReference>
<dbReference type="Pfam" id="PF01128">
    <property type="entry name" value="IspD"/>
    <property type="match status" value="1"/>
</dbReference>
<dbReference type="Gene3D" id="3.90.550.10">
    <property type="entry name" value="Spore Coat Polysaccharide Biosynthesis Protein SpsA, Chain A"/>
    <property type="match status" value="1"/>
</dbReference>
<evidence type="ECO:0000256" key="2">
    <source>
        <dbReference type="ARBA" id="ARBA00022695"/>
    </source>
</evidence>
<dbReference type="AlphaFoldDB" id="A0A414KCR6"/>
<evidence type="ECO:0000313" key="3">
    <source>
        <dbReference type="EMBL" id="RHE73639.1"/>
    </source>
</evidence>
<dbReference type="EMBL" id="QSKO01000014">
    <property type="protein sequence ID" value="RHE73639.1"/>
    <property type="molecule type" value="Genomic_DNA"/>
</dbReference>
<accession>A0A414KCR6</accession>
<dbReference type="PANTHER" id="PTHR43015:SF1">
    <property type="entry name" value="D-RIBITOL-5-PHOSPHATE CYTIDYLYLTRANSFERASE"/>
    <property type="match status" value="1"/>
</dbReference>
<dbReference type="GO" id="GO:0008299">
    <property type="term" value="P:isoprenoid biosynthetic process"/>
    <property type="evidence" value="ECO:0007669"/>
    <property type="project" value="InterPro"/>
</dbReference>